<feature type="domain" description="Fibronectin type-III" evidence="2">
    <location>
        <begin position="13"/>
        <end position="107"/>
    </location>
</feature>
<dbReference type="GeneTree" id="ENSGT01150000286978"/>
<dbReference type="Ensembl" id="ENSHHUT00000041868.1">
    <property type="protein sequence ID" value="ENSHHUP00000040305.1"/>
    <property type="gene ID" value="ENSHHUG00000024953.1"/>
</dbReference>
<evidence type="ECO:0000259" key="2">
    <source>
        <dbReference type="PROSITE" id="PS50853"/>
    </source>
</evidence>
<dbReference type="GO" id="GO:0045214">
    <property type="term" value="P:sarcomere organization"/>
    <property type="evidence" value="ECO:0007669"/>
    <property type="project" value="TreeGrafter"/>
</dbReference>
<organism evidence="3 4">
    <name type="scientific">Hucho hucho</name>
    <name type="common">huchen</name>
    <dbReference type="NCBI Taxonomy" id="62062"/>
    <lineage>
        <taxon>Eukaryota</taxon>
        <taxon>Metazoa</taxon>
        <taxon>Chordata</taxon>
        <taxon>Craniata</taxon>
        <taxon>Vertebrata</taxon>
        <taxon>Euteleostomi</taxon>
        <taxon>Actinopterygii</taxon>
        <taxon>Neopterygii</taxon>
        <taxon>Teleostei</taxon>
        <taxon>Protacanthopterygii</taxon>
        <taxon>Salmoniformes</taxon>
        <taxon>Salmonidae</taxon>
        <taxon>Salmoninae</taxon>
        <taxon>Hucho</taxon>
    </lineage>
</organism>
<evidence type="ECO:0000313" key="4">
    <source>
        <dbReference type="Proteomes" id="UP000314982"/>
    </source>
</evidence>
<dbReference type="InterPro" id="IPR003961">
    <property type="entry name" value="FN3_dom"/>
</dbReference>
<dbReference type="SMART" id="SM00060">
    <property type="entry name" value="FN3"/>
    <property type="match status" value="1"/>
</dbReference>
<dbReference type="CDD" id="cd00063">
    <property type="entry name" value="FN3"/>
    <property type="match status" value="1"/>
</dbReference>
<name>A0A4W5MSE8_9TELE</name>
<dbReference type="Pfam" id="PF00041">
    <property type="entry name" value="fn3"/>
    <property type="match status" value="1"/>
</dbReference>
<reference evidence="4" key="1">
    <citation type="submission" date="2018-06" db="EMBL/GenBank/DDBJ databases">
        <title>Genome assembly of Danube salmon.</title>
        <authorList>
            <person name="Macqueen D.J."/>
            <person name="Gundappa M.K."/>
        </authorList>
    </citation>
    <scope>NUCLEOTIDE SEQUENCE [LARGE SCALE GENOMIC DNA]</scope>
</reference>
<dbReference type="Gene3D" id="2.60.40.10">
    <property type="entry name" value="Immunoglobulins"/>
    <property type="match status" value="1"/>
</dbReference>
<dbReference type="PROSITE" id="PS50853">
    <property type="entry name" value="FN3"/>
    <property type="match status" value="1"/>
</dbReference>
<reference evidence="3" key="2">
    <citation type="submission" date="2025-08" db="UniProtKB">
        <authorList>
            <consortium name="Ensembl"/>
        </authorList>
    </citation>
    <scope>IDENTIFICATION</scope>
</reference>
<dbReference type="FunFam" id="2.60.40.10:FF:000003">
    <property type="entry name" value="Titin isoform E"/>
    <property type="match status" value="1"/>
</dbReference>
<dbReference type="Proteomes" id="UP000314982">
    <property type="component" value="Unassembled WGS sequence"/>
</dbReference>
<protein>
    <recommendedName>
        <fullName evidence="2">Fibronectin type-III domain-containing protein</fullName>
    </recommendedName>
</protein>
<reference evidence="3" key="3">
    <citation type="submission" date="2025-09" db="UniProtKB">
        <authorList>
            <consortium name="Ensembl"/>
        </authorList>
    </citation>
    <scope>IDENTIFICATION</scope>
</reference>
<dbReference type="InterPro" id="IPR036116">
    <property type="entry name" value="FN3_sf"/>
</dbReference>
<sequence length="110" mass="12367">MKVRVNVLDLPGPPKDLKVTDITRGTCRLTWKAPDSDGGERIKSYFIEKKTVEGKAWTKCNPACAAQSFIVPDLIEGQDYLFRIRAENRFGFGPLVETIEGSKARDPIRK</sequence>
<dbReference type="GO" id="GO:0008307">
    <property type="term" value="F:structural constituent of muscle"/>
    <property type="evidence" value="ECO:0007669"/>
    <property type="project" value="TreeGrafter"/>
</dbReference>
<dbReference type="SUPFAM" id="SSF49265">
    <property type="entry name" value="Fibronectin type III"/>
    <property type="match status" value="1"/>
</dbReference>
<dbReference type="STRING" id="62062.ENSHHUP00000040305"/>
<evidence type="ECO:0000313" key="3">
    <source>
        <dbReference type="Ensembl" id="ENSHHUP00000040305.1"/>
    </source>
</evidence>
<keyword evidence="1" id="KW-0393">Immunoglobulin domain</keyword>
<dbReference type="GO" id="GO:0031430">
    <property type="term" value="C:M band"/>
    <property type="evidence" value="ECO:0007669"/>
    <property type="project" value="TreeGrafter"/>
</dbReference>
<accession>A0A4W5MSE8</accession>
<evidence type="ECO:0000256" key="1">
    <source>
        <dbReference type="ARBA" id="ARBA00023319"/>
    </source>
</evidence>
<dbReference type="PRINTS" id="PR00014">
    <property type="entry name" value="FNTYPEIII"/>
</dbReference>
<dbReference type="InterPro" id="IPR013783">
    <property type="entry name" value="Ig-like_fold"/>
</dbReference>
<keyword evidence="4" id="KW-1185">Reference proteome</keyword>
<dbReference type="AlphaFoldDB" id="A0A4W5MSE8"/>
<dbReference type="PANTHER" id="PTHR14340:SF13">
    <property type="entry name" value="TITIN"/>
    <property type="match status" value="1"/>
</dbReference>
<proteinExistence type="predicted"/>
<dbReference type="GO" id="GO:0048738">
    <property type="term" value="P:cardiac muscle tissue development"/>
    <property type="evidence" value="ECO:0007669"/>
    <property type="project" value="TreeGrafter"/>
</dbReference>
<dbReference type="PANTHER" id="PTHR14340">
    <property type="entry name" value="MICROFIBRIL-ASSOCIATED GLYCOPROTEIN 3"/>
    <property type="match status" value="1"/>
</dbReference>